<protein>
    <submittedName>
        <fullName evidence="2">Uncharacterized protein</fullName>
    </submittedName>
</protein>
<feature type="region of interest" description="Disordered" evidence="1">
    <location>
        <begin position="68"/>
        <end position="88"/>
    </location>
</feature>
<proteinExistence type="predicted"/>
<dbReference type="AlphaFoldDB" id="A0A0M0JQP3"/>
<evidence type="ECO:0000256" key="1">
    <source>
        <dbReference type="SAM" id="MobiDB-lite"/>
    </source>
</evidence>
<name>A0A0M0JQP3_9EUKA</name>
<keyword evidence="3" id="KW-1185">Reference proteome</keyword>
<reference evidence="3" key="1">
    <citation type="journal article" date="2015" name="PLoS Genet.">
        <title>Genome Sequence and Transcriptome Analyses of Chrysochromulina tobin: Metabolic Tools for Enhanced Algal Fitness in the Prominent Order Prymnesiales (Haptophyceae).</title>
        <authorList>
            <person name="Hovde B.T."/>
            <person name="Deodato C.R."/>
            <person name="Hunsperger H.M."/>
            <person name="Ryken S.A."/>
            <person name="Yost W."/>
            <person name="Jha R.K."/>
            <person name="Patterson J."/>
            <person name="Monnat R.J. Jr."/>
            <person name="Barlow S.B."/>
            <person name="Starkenburg S.R."/>
            <person name="Cattolico R.A."/>
        </authorList>
    </citation>
    <scope>NUCLEOTIDE SEQUENCE</scope>
    <source>
        <strain evidence="3">CCMP291</strain>
    </source>
</reference>
<evidence type="ECO:0000313" key="3">
    <source>
        <dbReference type="Proteomes" id="UP000037460"/>
    </source>
</evidence>
<evidence type="ECO:0000313" key="2">
    <source>
        <dbReference type="EMBL" id="KOO28612.1"/>
    </source>
</evidence>
<dbReference type="Proteomes" id="UP000037460">
    <property type="component" value="Unassembled WGS sequence"/>
</dbReference>
<dbReference type="EMBL" id="JWZX01002540">
    <property type="protein sequence ID" value="KOO28612.1"/>
    <property type="molecule type" value="Genomic_DNA"/>
</dbReference>
<sequence length="88" mass="9452">MDKTLAIEKLKAENAKLEAEIEKMTASKVGIATATFSAENVVPEGGCIRVKQYGVVGARAEFAGINNGSNFRPPQTKRRTNMGGFFTS</sequence>
<comment type="caution">
    <text evidence="2">The sequence shown here is derived from an EMBL/GenBank/DDBJ whole genome shotgun (WGS) entry which is preliminary data.</text>
</comment>
<organism evidence="2 3">
    <name type="scientific">Chrysochromulina tobinii</name>
    <dbReference type="NCBI Taxonomy" id="1460289"/>
    <lineage>
        <taxon>Eukaryota</taxon>
        <taxon>Haptista</taxon>
        <taxon>Haptophyta</taxon>
        <taxon>Prymnesiophyceae</taxon>
        <taxon>Prymnesiales</taxon>
        <taxon>Chrysochromulinaceae</taxon>
        <taxon>Chrysochromulina</taxon>
    </lineage>
</organism>
<accession>A0A0M0JQP3</accession>
<gene>
    <name evidence="2" type="ORF">Ctob_010886</name>
</gene>